<dbReference type="PANTHER" id="PTHR30349:SF77">
    <property type="entry name" value="TYROSINE RECOMBINASE XERC"/>
    <property type="match status" value="1"/>
</dbReference>
<feature type="active site" evidence="9">
    <location>
        <position position="243"/>
    </location>
</feature>
<comment type="subunit">
    <text evidence="9">Forms a cyclic heterotetrameric complex composed of two molecules of XerC and two molecules of XerD.</text>
</comment>
<comment type="subcellular location">
    <subcellularLocation>
        <location evidence="1 9">Cytoplasm</location>
    </subcellularLocation>
</comment>
<dbReference type="GO" id="GO:0006313">
    <property type="term" value="P:DNA transposition"/>
    <property type="evidence" value="ECO:0007669"/>
    <property type="project" value="UniProtKB-UniRule"/>
</dbReference>
<dbReference type="Pfam" id="PF00589">
    <property type="entry name" value="Phage_integrase"/>
    <property type="match status" value="1"/>
</dbReference>
<feature type="domain" description="Tyr recombinase" evidence="10">
    <location>
        <begin position="129"/>
        <end position="281"/>
    </location>
</feature>
<keyword evidence="7 9" id="KW-0233">DNA recombination</keyword>
<protein>
    <recommendedName>
        <fullName evidence="9">Tyrosine recombinase XerC</fullName>
    </recommendedName>
</protein>
<reference evidence="12 14" key="1">
    <citation type="submission" date="2014-03" db="EMBL/GenBank/DDBJ databases">
        <title>Complete genome sequence of a deeply braunched marine Bacteroidia bacterium Draconibacterium orientale type strain FH5T.</title>
        <authorList>
            <person name="Li X."/>
            <person name="Wang X."/>
            <person name="Xie Z."/>
            <person name="Du Z."/>
            <person name="Chen G."/>
        </authorList>
    </citation>
    <scope>NUCLEOTIDE SEQUENCE [LARGE SCALE GENOMIC DNA]</scope>
    <source>
        <strain evidence="12 14">FH5</strain>
    </source>
</reference>
<dbReference type="InterPro" id="IPR004107">
    <property type="entry name" value="Integrase_SAM-like_N"/>
</dbReference>
<dbReference type="KEGG" id="dori:FH5T_04230"/>
<dbReference type="AlphaFoldDB" id="X5D8J8"/>
<keyword evidence="4 9" id="KW-0159">Chromosome partition</keyword>
<dbReference type="SUPFAM" id="SSF56349">
    <property type="entry name" value="DNA breaking-rejoining enzymes"/>
    <property type="match status" value="1"/>
</dbReference>
<keyword evidence="8 9" id="KW-0131">Cell cycle</keyword>
<dbReference type="eggNOG" id="COG4974">
    <property type="taxonomic scope" value="Bacteria"/>
</dbReference>
<evidence type="ECO:0000256" key="5">
    <source>
        <dbReference type="ARBA" id="ARBA00022908"/>
    </source>
</evidence>
<dbReference type="Proteomes" id="UP000023772">
    <property type="component" value="Chromosome"/>
</dbReference>
<dbReference type="GO" id="GO:0007059">
    <property type="term" value="P:chromosome segregation"/>
    <property type="evidence" value="ECO:0007669"/>
    <property type="project" value="UniProtKB-UniRule"/>
</dbReference>
<organism evidence="13 15">
    <name type="scientific">Draconibacterium orientale</name>
    <dbReference type="NCBI Taxonomy" id="1168034"/>
    <lineage>
        <taxon>Bacteria</taxon>
        <taxon>Pseudomonadati</taxon>
        <taxon>Bacteroidota</taxon>
        <taxon>Bacteroidia</taxon>
        <taxon>Marinilabiliales</taxon>
        <taxon>Prolixibacteraceae</taxon>
        <taxon>Draconibacterium</taxon>
    </lineage>
</organism>
<evidence type="ECO:0000259" key="11">
    <source>
        <dbReference type="Pfam" id="PF02899"/>
    </source>
</evidence>
<dbReference type="Pfam" id="PF02899">
    <property type="entry name" value="Phage_int_SAM_1"/>
    <property type="match status" value="1"/>
</dbReference>
<dbReference type="STRING" id="1168034.FH5T_04230"/>
<dbReference type="InterPro" id="IPR002104">
    <property type="entry name" value="Integrase_catalytic"/>
</dbReference>
<dbReference type="InterPro" id="IPR050090">
    <property type="entry name" value="Tyrosine_recombinase_XerCD"/>
</dbReference>
<accession>X5D8J8</accession>
<dbReference type="InterPro" id="IPR010998">
    <property type="entry name" value="Integrase_recombinase_N"/>
</dbReference>
<dbReference type="InterPro" id="IPR011010">
    <property type="entry name" value="DNA_brk_join_enz"/>
</dbReference>
<evidence type="ECO:0000313" key="13">
    <source>
        <dbReference type="EMBL" id="SET59799.1"/>
    </source>
</evidence>
<dbReference type="EMBL" id="CP007451">
    <property type="protein sequence ID" value="AHW59063.1"/>
    <property type="molecule type" value="Genomic_DNA"/>
</dbReference>
<reference evidence="13 15" key="2">
    <citation type="submission" date="2016-10" db="EMBL/GenBank/DDBJ databases">
        <authorList>
            <person name="de Groot N.N."/>
        </authorList>
    </citation>
    <scope>NUCLEOTIDE SEQUENCE [LARGE SCALE GENOMIC DNA]</scope>
    <source>
        <strain evidence="13 15">DSM 25947</strain>
    </source>
</reference>
<gene>
    <name evidence="9" type="primary">xerC</name>
    <name evidence="12" type="ORF">FH5T_04230</name>
    <name evidence="13" type="ORF">SAMN05444285_11752</name>
</gene>
<dbReference type="HAMAP" id="MF_01808">
    <property type="entry name" value="Recomb_XerC_XerD"/>
    <property type="match status" value="1"/>
</dbReference>
<evidence type="ECO:0000256" key="3">
    <source>
        <dbReference type="ARBA" id="ARBA00022618"/>
    </source>
</evidence>
<sequence>MSYQESFINFLKYEKRYSPHTVKAYEKDLDRFVEFCTKMIGDFVVKDVDLKLLRSWVVDLMERDYNPSSVSRMMTAVKSFYNFLLREQVVDINPAINVPLPKIRKKLPHFVEENSLNHLLDDDLFDNGFRGRRDKLIISLFYGTGIRLAELINLKERDFNTAEYLIKVLGKRNKERIIPYPREINQLFNDYVAIRNDEIVNNSGYLFVTENGKQIYEKLVYRVVKSNLARVTSLEKKSPHVLRHTYATHLLNNGADLNAVKELLGHANLAATQVYTHTTFEKLQQSYKQAHPRGGKND</sequence>
<evidence type="ECO:0000256" key="4">
    <source>
        <dbReference type="ARBA" id="ARBA00022829"/>
    </source>
</evidence>
<evidence type="ECO:0000256" key="6">
    <source>
        <dbReference type="ARBA" id="ARBA00023125"/>
    </source>
</evidence>
<comment type="similarity">
    <text evidence="9">Belongs to the 'phage' integrase family. XerC subfamily.</text>
</comment>
<evidence type="ECO:0000256" key="9">
    <source>
        <dbReference type="HAMAP-Rule" id="MF_01808"/>
    </source>
</evidence>
<dbReference type="Proteomes" id="UP000181981">
    <property type="component" value="Unassembled WGS sequence"/>
</dbReference>
<evidence type="ECO:0000313" key="15">
    <source>
        <dbReference type="Proteomes" id="UP000181981"/>
    </source>
</evidence>
<dbReference type="RefSeq" id="WP_038556028.1">
    <property type="nucleotide sequence ID" value="NZ_FOHT01000017.1"/>
</dbReference>
<evidence type="ECO:0000256" key="7">
    <source>
        <dbReference type="ARBA" id="ARBA00023172"/>
    </source>
</evidence>
<evidence type="ECO:0000313" key="12">
    <source>
        <dbReference type="EMBL" id="AHW59063.1"/>
    </source>
</evidence>
<feature type="domain" description="Integrase SAM-like N-terminal" evidence="11">
    <location>
        <begin position="5"/>
        <end position="88"/>
    </location>
</feature>
<dbReference type="InterPro" id="IPR023009">
    <property type="entry name" value="Tyrosine_recombinase_XerC/XerD"/>
</dbReference>
<dbReference type="GO" id="GO:0009037">
    <property type="term" value="F:tyrosine-based site-specific recombinase activity"/>
    <property type="evidence" value="ECO:0007669"/>
    <property type="project" value="UniProtKB-UniRule"/>
</dbReference>
<evidence type="ECO:0000313" key="14">
    <source>
        <dbReference type="Proteomes" id="UP000023772"/>
    </source>
</evidence>
<comment type="function">
    <text evidence="9">Site-specific tyrosine recombinase, which acts by catalyzing the cutting and rejoining of the recombining DNA molecules. The XerC-XerD complex is essential to convert dimers of the bacterial chromosome into monomers to permit their segregation at cell division. It also contributes to the segregational stability of plasmids.</text>
</comment>
<evidence type="ECO:0000259" key="10">
    <source>
        <dbReference type="Pfam" id="PF00589"/>
    </source>
</evidence>
<dbReference type="Gene3D" id="1.10.150.130">
    <property type="match status" value="1"/>
</dbReference>
<name>X5D8J8_9BACT</name>
<feature type="active site" evidence="9">
    <location>
        <position position="240"/>
    </location>
</feature>
<dbReference type="GO" id="GO:0051301">
    <property type="term" value="P:cell division"/>
    <property type="evidence" value="ECO:0007669"/>
    <property type="project" value="UniProtKB-KW"/>
</dbReference>
<keyword evidence="5 9" id="KW-0229">DNA integration</keyword>
<dbReference type="HOGENOM" id="CLU_027562_9_0_10"/>
<keyword evidence="3 9" id="KW-0132">Cell division</keyword>
<feature type="active site" evidence="9">
    <location>
        <position position="147"/>
    </location>
</feature>
<dbReference type="GO" id="GO:0005737">
    <property type="term" value="C:cytoplasm"/>
    <property type="evidence" value="ECO:0007669"/>
    <property type="project" value="UniProtKB-SubCell"/>
</dbReference>
<feature type="active site" description="O-(3'-phospho-DNA)-tyrosine intermediate" evidence="9">
    <location>
        <position position="275"/>
    </location>
</feature>
<evidence type="ECO:0000256" key="1">
    <source>
        <dbReference type="ARBA" id="ARBA00004496"/>
    </source>
</evidence>
<evidence type="ECO:0000256" key="8">
    <source>
        <dbReference type="ARBA" id="ARBA00023306"/>
    </source>
</evidence>
<keyword evidence="6 9" id="KW-0238">DNA-binding</keyword>
<dbReference type="PANTHER" id="PTHR30349">
    <property type="entry name" value="PHAGE INTEGRASE-RELATED"/>
    <property type="match status" value="1"/>
</dbReference>
<dbReference type="Gene3D" id="1.10.443.10">
    <property type="entry name" value="Intergrase catalytic core"/>
    <property type="match status" value="1"/>
</dbReference>
<proteinExistence type="inferred from homology"/>
<dbReference type="InterPro" id="IPR013762">
    <property type="entry name" value="Integrase-like_cat_sf"/>
</dbReference>
<dbReference type="GO" id="GO:0003677">
    <property type="term" value="F:DNA binding"/>
    <property type="evidence" value="ECO:0007669"/>
    <property type="project" value="UniProtKB-KW"/>
</dbReference>
<dbReference type="OrthoDB" id="9801717at2"/>
<dbReference type="EMBL" id="FOHT01000017">
    <property type="protein sequence ID" value="SET59799.1"/>
    <property type="molecule type" value="Genomic_DNA"/>
</dbReference>
<feature type="active site" evidence="9">
    <location>
        <position position="171"/>
    </location>
</feature>
<evidence type="ECO:0000256" key="2">
    <source>
        <dbReference type="ARBA" id="ARBA00022490"/>
    </source>
</evidence>
<keyword evidence="2 9" id="KW-0963">Cytoplasm</keyword>
<feature type="active site" evidence="9">
    <location>
        <position position="266"/>
    </location>
</feature>
<keyword evidence="14" id="KW-1185">Reference proteome</keyword>